<dbReference type="InterPro" id="IPR003583">
    <property type="entry name" value="Hlx-hairpin-Hlx_DNA-bd_motif"/>
</dbReference>
<dbReference type="RefSeq" id="WP_148395221.1">
    <property type="nucleotide sequence ID" value="NZ_JAJAGH010000006.1"/>
</dbReference>
<evidence type="ECO:0000256" key="1">
    <source>
        <dbReference type="SAM" id="Phobius"/>
    </source>
</evidence>
<dbReference type="PANTHER" id="PTHR21180:SF32">
    <property type="entry name" value="ENDONUCLEASE_EXONUCLEASE_PHOSPHATASE FAMILY DOMAIN-CONTAINING PROTEIN 1"/>
    <property type="match status" value="1"/>
</dbReference>
<dbReference type="Proteomes" id="UP001065549">
    <property type="component" value="Unassembled WGS sequence"/>
</dbReference>
<accession>A0A9J6QT95</accession>
<dbReference type="SMART" id="SM00278">
    <property type="entry name" value="HhH1"/>
    <property type="match status" value="2"/>
</dbReference>
<keyword evidence="4" id="KW-1185">Reference proteome</keyword>
<dbReference type="GO" id="GO:0003677">
    <property type="term" value="F:DNA binding"/>
    <property type="evidence" value="ECO:0007669"/>
    <property type="project" value="InterPro"/>
</dbReference>
<evidence type="ECO:0000313" key="3">
    <source>
        <dbReference type="EMBL" id="MCU7377947.1"/>
    </source>
</evidence>
<sequence>MKQYLNKEFLLSNKKLIIKAAAIAVMLAAAFFVFVLGGNSSQEELAVSQSAQQASASGEAGEEAEEPETIMVDVGGAVNTPQVVELKAESRVADAVSAAGGLKSNADTAGINQAAFLSDGEKVYIPEKGETVSGLVDLPSSDGGSGAKSKVNINTATEVELQTLNGVGPATAEKIVDYRKSNGFFKKPEDLKNVNGIGDKTFEKLKEQIMV</sequence>
<evidence type="ECO:0000259" key="2">
    <source>
        <dbReference type="SMART" id="SM00278"/>
    </source>
</evidence>
<dbReference type="GO" id="GO:0015627">
    <property type="term" value="C:type II protein secretion system complex"/>
    <property type="evidence" value="ECO:0007669"/>
    <property type="project" value="TreeGrafter"/>
</dbReference>
<dbReference type="GO" id="GO:0015628">
    <property type="term" value="P:protein secretion by the type II secretion system"/>
    <property type="evidence" value="ECO:0007669"/>
    <property type="project" value="TreeGrafter"/>
</dbReference>
<comment type="caution">
    <text evidence="3">The sequence shown here is derived from an EMBL/GenBank/DDBJ whole genome shotgun (WGS) entry which is preliminary data.</text>
</comment>
<dbReference type="PANTHER" id="PTHR21180">
    <property type="entry name" value="ENDONUCLEASE/EXONUCLEASE/PHOSPHATASE FAMILY DOMAIN-CONTAINING PROTEIN 1"/>
    <property type="match status" value="1"/>
</dbReference>
<dbReference type="SUPFAM" id="SSF47781">
    <property type="entry name" value="RuvA domain 2-like"/>
    <property type="match status" value="1"/>
</dbReference>
<dbReference type="Gene3D" id="1.10.150.320">
    <property type="entry name" value="Photosystem II 12 kDa extrinsic protein"/>
    <property type="match status" value="1"/>
</dbReference>
<dbReference type="InterPro" id="IPR019554">
    <property type="entry name" value="Soluble_ligand-bd"/>
</dbReference>
<dbReference type="Pfam" id="PF10531">
    <property type="entry name" value="SLBB"/>
    <property type="match status" value="1"/>
</dbReference>
<dbReference type="InterPro" id="IPR010994">
    <property type="entry name" value="RuvA_2-like"/>
</dbReference>
<keyword evidence="1" id="KW-0812">Transmembrane</keyword>
<dbReference type="InterPro" id="IPR004509">
    <property type="entry name" value="Competence_ComEA_HhH"/>
</dbReference>
<feature type="domain" description="Helix-hairpin-helix DNA-binding motif class 1" evidence="2">
    <location>
        <begin position="189"/>
        <end position="208"/>
    </location>
</feature>
<dbReference type="Pfam" id="PF12836">
    <property type="entry name" value="HHH_3"/>
    <property type="match status" value="1"/>
</dbReference>
<dbReference type="AlphaFoldDB" id="A0A9J6QT95"/>
<name>A0A9J6QT95_9FIRM</name>
<keyword evidence="1" id="KW-1133">Transmembrane helix</keyword>
<gene>
    <name evidence="3" type="ORF">OBO34_06220</name>
</gene>
<dbReference type="EMBL" id="JAOSHN010000002">
    <property type="protein sequence ID" value="MCU7377947.1"/>
    <property type="molecule type" value="Genomic_DNA"/>
</dbReference>
<evidence type="ECO:0000313" key="4">
    <source>
        <dbReference type="Proteomes" id="UP001065549"/>
    </source>
</evidence>
<proteinExistence type="predicted"/>
<dbReference type="NCBIfam" id="TIGR00426">
    <property type="entry name" value="competence protein ComEA helix-hairpin-helix repeat region"/>
    <property type="match status" value="1"/>
</dbReference>
<keyword evidence="1" id="KW-0472">Membrane</keyword>
<protein>
    <submittedName>
        <fullName evidence="3">Helix-hairpin-helix domain-containing protein</fullName>
    </submittedName>
</protein>
<dbReference type="InterPro" id="IPR051675">
    <property type="entry name" value="Endo/Exo/Phosphatase_dom_1"/>
</dbReference>
<organism evidence="3 4">
    <name type="scientific">Hominibacterium faecale</name>
    <dbReference type="NCBI Taxonomy" id="2839743"/>
    <lineage>
        <taxon>Bacteria</taxon>
        <taxon>Bacillati</taxon>
        <taxon>Bacillota</taxon>
        <taxon>Clostridia</taxon>
        <taxon>Peptostreptococcales</taxon>
        <taxon>Anaerovoracaceae</taxon>
        <taxon>Hominibacterium</taxon>
    </lineage>
</organism>
<reference evidence="3" key="1">
    <citation type="submission" date="2022-09" db="EMBL/GenBank/DDBJ databases">
        <title>Culturomic study of gut microbiota in children with autism spectrum disorder.</title>
        <authorList>
            <person name="Efimov B.A."/>
            <person name="Chaplin A.V."/>
            <person name="Sokolova S.R."/>
            <person name="Pikina A.P."/>
            <person name="Korzhanova M."/>
            <person name="Belova V."/>
            <person name="Korostin D."/>
        </authorList>
    </citation>
    <scope>NUCLEOTIDE SEQUENCE</scope>
    <source>
        <strain evidence="3">ASD5510</strain>
    </source>
</reference>
<dbReference type="Gene3D" id="3.10.560.10">
    <property type="entry name" value="Outer membrane lipoprotein wza domain like"/>
    <property type="match status" value="1"/>
</dbReference>
<feature type="domain" description="Helix-hairpin-helix DNA-binding motif class 1" evidence="2">
    <location>
        <begin position="159"/>
        <end position="178"/>
    </location>
</feature>
<feature type="transmembrane region" description="Helical" evidence="1">
    <location>
        <begin position="16"/>
        <end position="37"/>
    </location>
</feature>
<dbReference type="GO" id="GO:0006281">
    <property type="term" value="P:DNA repair"/>
    <property type="evidence" value="ECO:0007669"/>
    <property type="project" value="InterPro"/>
</dbReference>